<reference evidence="1 2" key="2">
    <citation type="submission" date="2019-06" db="EMBL/GenBank/DDBJ databases">
        <title>Martelella lutilitoris sp. nov., isolated from a tidal mudflat.</title>
        <authorList>
            <person name="Kim Y.-J."/>
        </authorList>
    </citation>
    <scope>NUCLEOTIDE SEQUENCE [LARGE SCALE GENOMIC DNA]</scope>
    <source>
        <strain evidence="1 2">GH2-6</strain>
    </source>
</reference>
<keyword evidence="2" id="KW-1185">Reference proteome</keyword>
<organism evidence="1 2">
    <name type="scientific">Martelella lutilitoris</name>
    <dbReference type="NCBI Taxonomy" id="2583532"/>
    <lineage>
        <taxon>Bacteria</taxon>
        <taxon>Pseudomonadati</taxon>
        <taxon>Pseudomonadota</taxon>
        <taxon>Alphaproteobacteria</taxon>
        <taxon>Hyphomicrobiales</taxon>
        <taxon>Aurantimonadaceae</taxon>
        <taxon>Martelella</taxon>
    </lineage>
</organism>
<comment type="caution">
    <text evidence="1">The sequence shown here is derived from an EMBL/GenBank/DDBJ whole genome shotgun (WGS) entry which is preliminary data.</text>
</comment>
<gene>
    <name evidence="1" type="ORF">FF124_08385</name>
</gene>
<evidence type="ECO:0000313" key="1">
    <source>
        <dbReference type="EMBL" id="TNB48340.1"/>
    </source>
</evidence>
<accession>A0A5C4JSX3</accession>
<name>A0A5C4JSX3_9HYPH</name>
<sequence length="173" mass="18902">MSDFKIEEVINIIQDAGGKIVGRTRLQKIAYLLTATGLDGNFSFSYKHYGPFSETLASSAEIGALVGKLNEVQKQTSWGGTYSIYTADENAQEKDHSARSMLASIASDSNSIELELAATAVFLAYEGYEDAWEETAQRKPEKASPEHLENAKTLLKKLATVSVPRPLPTTLLN</sequence>
<evidence type="ECO:0000313" key="2">
    <source>
        <dbReference type="Proteomes" id="UP000307874"/>
    </source>
</evidence>
<dbReference type="Proteomes" id="UP000307874">
    <property type="component" value="Unassembled WGS sequence"/>
</dbReference>
<evidence type="ECO:0008006" key="3">
    <source>
        <dbReference type="Google" id="ProtNLM"/>
    </source>
</evidence>
<dbReference type="EMBL" id="VCLB01000004">
    <property type="protein sequence ID" value="TNB48340.1"/>
    <property type="molecule type" value="Genomic_DNA"/>
</dbReference>
<dbReference type="RefSeq" id="WP_138748043.1">
    <property type="nucleotide sequence ID" value="NZ_VCLB01000004.1"/>
</dbReference>
<proteinExistence type="predicted"/>
<protein>
    <recommendedName>
        <fullName evidence="3">DUF4065 domain-containing protein</fullName>
    </recommendedName>
</protein>
<reference evidence="1 2" key="1">
    <citation type="submission" date="2019-05" db="EMBL/GenBank/DDBJ databases">
        <authorList>
            <person name="Lee S.D."/>
        </authorList>
    </citation>
    <scope>NUCLEOTIDE SEQUENCE [LARGE SCALE GENOMIC DNA]</scope>
    <source>
        <strain evidence="1 2">GH2-6</strain>
    </source>
</reference>
<dbReference type="OrthoDB" id="283036at2"/>
<dbReference type="AlphaFoldDB" id="A0A5C4JSX3"/>